<feature type="binding site" evidence="15">
    <location>
        <position position="241"/>
    </location>
    <ligand>
        <name>substrate</name>
    </ligand>
</feature>
<dbReference type="PROSITE" id="PS50873">
    <property type="entry name" value="PEROXIDASE_4"/>
    <property type="match status" value="1"/>
</dbReference>
<evidence type="ECO:0000256" key="14">
    <source>
        <dbReference type="PIRSR" id="PIRSR600823-1"/>
    </source>
</evidence>
<dbReference type="GO" id="GO:0020037">
    <property type="term" value="F:heme binding"/>
    <property type="evidence" value="ECO:0007669"/>
    <property type="project" value="UniProtKB-UniRule"/>
</dbReference>
<keyword evidence="8 19" id="KW-0560">Oxidoreductase</keyword>
<comment type="catalytic activity">
    <reaction evidence="1 19">
        <text>2 a phenolic donor + H2O2 = 2 a phenolic radical donor + 2 H2O</text>
        <dbReference type="Rhea" id="RHEA:56136"/>
        <dbReference type="ChEBI" id="CHEBI:15377"/>
        <dbReference type="ChEBI" id="CHEBI:16240"/>
        <dbReference type="ChEBI" id="CHEBI:139520"/>
        <dbReference type="ChEBI" id="CHEBI:139521"/>
        <dbReference type="EC" id="1.11.1.7"/>
    </reaction>
</comment>
<dbReference type="EnsemblPlants" id="HORVU.MOREX.r3.2HG0207080.1">
    <property type="protein sequence ID" value="HORVU.MOREX.r3.2HG0207080.1"/>
    <property type="gene ID" value="HORVU.MOREX.r3.2HG0207080"/>
</dbReference>
<keyword evidence="22" id="KW-1185">Reference proteome</keyword>
<evidence type="ECO:0000256" key="1">
    <source>
        <dbReference type="ARBA" id="ARBA00000189"/>
    </source>
</evidence>
<proteinExistence type="inferred from homology"/>
<feature type="disulfide bond" evidence="18">
    <location>
        <begin position="108"/>
        <end position="191"/>
    </location>
</feature>
<comment type="subcellular location">
    <subcellularLocation>
        <location evidence="19">Secreted</location>
    </subcellularLocation>
</comment>
<dbReference type="Gene3D" id="1.10.420.10">
    <property type="entry name" value="Peroxidase, domain 2"/>
    <property type="match status" value="1"/>
</dbReference>
<evidence type="ECO:0000256" key="18">
    <source>
        <dbReference type="PIRSR" id="PIRSR600823-5"/>
    </source>
</evidence>
<feature type="binding site" evidence="16">
    <location>
        <position position="326"/>
    </location>
    <ligand>
        <name>Ca(2+)</name>
        <dbReference type="ChEBI" id="CHEBI:29108"/>
        <label>2</label>
    </ligand>
</feature>
<evidence type="ECO:0000313" key="22">
    <source>
        <dbReference type="Proteomes" id="UP000011116"/>
    </source>
</evidence>
<evidence type="ECO:0000256" key="7">
    <source>
        <dbReference type="ARBA" id="ARBA00022837"/>
    </source>
</evidence>
<accession>A0A8I6WWZ5</accession>
<evidence type="ECO:0000256" key="16">
    <source>
        <dbReference type="PIRSR" id="PIRSR600823-3"/>
    </source>
</evidence>
<feature type="binding site" evidence="16">
    <location>
        <position position="148"/>
    </location>
    <ligand>
        <name>Ca(2+)</name>
        <dbReference type="ChEBI" id="CHEBI:29108"/>
        <label>1</label>
    </ligand>
</feature>
<dbReference type="GO" id="GO:0046872">
    <property type="term" value="F:metal ion binding"/>
    <property type="evidence" value="ECO:0007669"/>
    <property type="project" value="UniProtKB-UniRule"/>
</dbReference>
<dbReference type="InterPro" id="IPR019793">
    <property type="entry name" value="Peroxidases_heam-ligand_BS"/>
</dbReference>
<feature type="binding site" evidence="16">
    <location>
        <position position="143"/>
    </location>
    <ligand>
        <name>Ca(2+)</name>
        <dbReference type="ChEBI" id="CHEBI:29108"/>
        <label>1</label>
    </ligand>
</feature>
<keyword evidence="13 19" id="KW-0376">Hydrogen peroxide</keyword>
<dbReference type="EC" id="1.11.1.7" evidence="3 19"/>
<dbReference type="InterPro" id="IPR010255">
    <property type="entry name" value="Haem_peroxidase_sf"/>
</dbReference>
<dbReference type="SMR" id="A0A8I6WWZ5"/>
<sequence>MIQACWTRGATFQASPTLSLYIPPQCRYLISSTSKSPDRYLHIFPLTSSCVYLDTQDIYTHVGAEGKMAGVGMNQLVVLLLLVALHGLLPPSAHAALQDGFYSASTNCNVDVEAVVWDVVEQHVSRFGDGGSGAGLIRLHFHDCFVKGCDASVLIDPSPVNPNPEKASPANGGLRGIDVVDEAKSRLEGACPGTVSCADILAFAARDAAYILSSGAISYSVPSGRRDGLTSNAADANRNLPPPFAQLDDLVRAFASKGFSREELVVLSGAHSIGRVHCSSFRDRIHPTVNETMDWSYGTYMQWQCPEDAGTEKWIEQDIATSGDLDGQYFENVLAGRVLFNSDWALIDDDQTRRMVEDNAMNQRRWAASFAAAMRKMSSLDALTGTAEGEIRKLCHVTNRG</sequence>
<feature type="binding site" evidence="16">
    <location>
        <position position="150"/>
    </location>
    <ligand>
        <name>Ca(2+)</name>
        <dbReference type="ChEBI" id="CHEBI:29108"/>
        <label>1</label>
    </ligand>
</feature>
<evidence type="ECO:0000256" key="2">
    <source>
        <dbReference type="ARBA" id="ARBA00006873"/>
    </source>
</evidence>
<organism evidence="21 22">
    <name type="scientific">Hordeum vulgare subsp. vulgare</name>
    <name type="common">Domesticated barley</name>
    <dbReference type="NCBI Taxonomy" id="112509"/>
    <lineage>
        <taxon>Eukaryota</taxon>
        <taxon>Viridiplantae</taxon>
        <taxon>Streptophyta</taxon>
        <taxon>Embryophyta</taxon>
        <taxon>Tracheophyta</taxon>
        <taxon>Spermatophyta</taxon>
        <taxon>Magnoliopsida</taxon>
        <taxon>Liliopsida</taxon>
        <taxon>Poales</taxon>
        <taxon>Poaceae</taxon>
        <taxon>BOP clade</taxon>
        <taxon>Pooideae</taxon>
        <taxon>Triticodae</taxon>
        <taxon>Triticeae</taxon>
        <taxon>Hordeinae</taxon>
        <taxon>Hordeum</taxon>
    </lineage>
</organism>
<keyword evidence="10 18" id="KW-1015">Disulfide bond</keyword>
<dbReference type="PANTHER" id="PTHR31517">
    <property type="match status" value="1"/>
</dbReference>
<name>A0A8I6WWZ5_HORVV</name>
<dbReference type="PRINTS" id="PR00458">
    <property type="entry name" value="PEROXIDASE"/>
</dbReference>
<reference evidence="21" key="2">
    <citation type="submission" date="2020-10" db="EMBL/GenBank/DDBJ databases">
        <authorList>
            <person name="Scholz U."/>
            <person name="Mascher M."/>
            <person name="Fiebig A."/>
        </authorList>
    </citation>
    <scope>NUCLEOTIDE SEQUENCE [LARGE SCALE GENOMIC DNA]</scope>
    <source>
        <strain evidence="21">cv. Morex</strain>
    </source>
</reference>
<dbReference type="Gene3D" id="1.10.520.10">
    <property type="match status" value="1"/>
</dbReference>
<feature type="binding site" evidence="16">
    <location>
        <position position="152"/>
    </location>
    <ligand>
        <name>Ca(2+)</name>
        <dbReference type="ChEBI" id="CHEBI:29108"/>
        <label>1</label>
    </ligand>
</feature>
<dbReference type="GO" id="GO:0042744">
    <property type="term" value="P:hydrogen peroxide catabolic process"/>
    <property type="evidence" value="ECO:0007669"/>
    <property type="project" value="UniProtKB-KW"/>
</dbReference>
<evidence type="ECO:0000313" key="21">
    <source>
        <dbReference type="EnsemblPlants" id="HORVU.MOREX.r3.2HG0207080.1"/>
    </source>
</evidence>
<evidence type="ECO:0000256" key="3">
    <source>
        <dbReference type="ARBA" id="ARBA00012313"/>
    </source>
</evidence>
<evidence type="ECO:0000256" key="13">
    <source>
        <dbReference type="ARBA" id="ARBA00023324"/>
    </source>
</evidence>
<evidence type="ECO:0000256" key="15">
    <source>
        <dbReference type="PIRSR" id="PIRSR600823-2"/>
    </source>
</evidence>
<dbReference type="GO" id="GO:0140825">
    <property type="term" value="F:lactoperoxidase activity"/>
    <property type="evidence" value="ECO:0007669"/>
    <property type="project" value="UniProtKB-EC"/>
</dbReference>
<dbReference type="InterPro" id="IPR002016">
    <property type="entry name" value="Haem_peroxidase"/>
</dbReference>
<dbReference type="SUPFAM" id="SSF48113">
    <property type="entry name" value="Heme-dependent peroxidases"/>
    <property type="match status" value="1"/>
</dbReference>
<dbReference type="InterPro" id="IPR033905">
    <property type="entry name" value="Secretory_peroxidase"/>
</dbReference>
<evidence type="ECO:0000256" key="11">
    <source>
        <dbReference type="ARBA" id="ARBA00023180"/>
    </source>
</evidence>
<evidence type="ECO:0000256" key="6">
    <source>
        <dbReference type="ARBA" id="ARBA00022723"/>
    </source>
</evidence>
<dbReference type="PANTHER" id="PTHR31517:SF84">
    <property type="entry name" value="PEROXIDASE"/>
    <property type="match status" value="1"/>
</dbReference>
<evidence type="ECO:0000256" key="10">
    <source>
        <dbReference type="ARBA" id="ARBA00023157"/>
    </source>
</evidence>
<feature type="disulfide bond" evidence="18">
    <location>
        <begin position="144"/>
        <end position="149"/>
    </location>
</feature>
<comment type="similarity">
    <text evidence="2">Belongs to the peroxidase family. Ascorbate peroxidase subfamily.</text>
</comment>
<feature type="domain" description="Plant heme peroxidase family profile" evidence="20">
    <location>
        <begin position="96"/>
        <end position="399"/>
    </location>
</feature>
<comment type="cofactor">
    <cofactor evidence="16 19">
        <name>Ca(2+)</name>
        <dbReference type="ChEBI" id="CHEBI:29108"/>
    </cofactor>
    <text evidence="16 19">Binds 2 calcium ions per subunit.</text>
</comment>
<feature type="active site" description="Proton acceptor" evidence="14">
    <location>
        <position position="142"/>
    </location>
</feature>
<dbReference type="GO" id="GO:0006950">
    <property type="term" value="P:response to stress"/>
    <property type="evidence" value="ECO:0000318"/>
    <property type="project" value="GO_Central"/>
</dbReference>
<keyword evidence="6 16" id="KW-0479">Metal-binding</keyword>
<keyword evidence="5 19" id="KW-0349">Heme</keyword>
<dbReference type="InterPro" id="IPR019794">
    <property type="entry name" value="Peroxidases_AS"/>
</dbReference>
<dbReference type="PROSITE" id="PS00435">
    <property type="entry name" value="PEROXIDASE_1"/>
    <property type="match status" value="1"/>
</dbReference>
<dbReference type="Gramene" id="HORVU.MOREX.r3.2HG0207080.1">
    <property type="protein sequence ID" value="HORVU.MOREX.r3.2HG0207080.1"/>
    <property type="gene ID" value="HORVU.MOREX.r3.2HG0207080"/>
</dbReference>
<dbReference type="AlphaFoldDB" id="A0A8I6WWZ5"/>
<dbReference type="Proteomes" id="UP000011116">
    <property type="component" value="Chromosome 2H"/>
</dbReference>
<evidence type="ECO:0000256" key="9">
    <source>
        <dbReference type="ARBA" id="ARBA00023004"/>
    </source>
</evidence>
<feature type="binding site" evidence="16">
    <location>
        <position position="321"/>
    </location>
    <ligand>
        <name>Ca(2+)</name>
        <dbReference type="ChEBI" id="CHEBI:29108"/>
        <label>2</label>
    </ligand>
</feature>
<gene>
    <name evidence="21" type="primary">LOC123431118</name>
</gene>
<dbReference type="GO" id="GO:0004601">
    <property type="term" value="F:peroxidase activity"/>
    <property type="evidence" value="ECO:0000318"/>
    <property type="project" value="GO_Central"/>
</dbReference>
<evidence type="ECO:0000259" key="20">
    <source>
        <dbReference type="PROSITE" id="PS50873"/>
    </source>
</evidence>
<evidence type="ECO:0000256" key="4">
    <source>
        <dbReference type="ARBA" id="ARBA00022559"/>
    </source>
</evidence>
<keyword evidence="9 16" id="KW-0408">Iron</keyword>
<keyword evidence="7 16" id="KW-0106">Calcium</keyword>
<keyword evidence="11" id="KW-0325">Glycoprotein</keyword>
<comment type="function">
    <text evidence="19">Removal of H(2)O(2), oxidation of toxic reductants, biosynthesis and degradation of lignin, suberization, auxin catabolism, response to environmental stresses such as wounding, pathogen attack and oxidative stress.</text>
</comment>
<dbReference type="Gramene" id="HORVU.MOREX.r2.2HG0172110.1">
    <property type="protein sequence ID" value="HORVU.MOREX.r2.2HG0172110.1"/>
    <property type="gene ID" value="HORVU.MOREX.r2.2HG0172110"/>
</dbReference>
<reference evidence="21" key="3">
    <citation type="submission" date="2022-01" db="UniProtKB">
        <authorList>
            <consortium name="EnsemblPlants"/>
        </authorList>
    </citation>
    <scope>IDENTIFICATION</scope>
    <source>
        <strain evidence="21">subsp. vulgare</strain>
    </source>
</reference>
<feature type="site" description="Transition state stabilizer" evidence="17">
    <location>
        <position position="138"/>
    </location>
</feature>
<keyword evidence="19" id="KW-0964">Secreted</keyword>
<evidence type="ECO:0000256" key="8">
    <source>
        <dbReference type="ARBA" id="ARBA00023002"/>
    </source>
</evidence>
<dbReference type="PRINTS" id="PR00461">
    <property type="entry name" value="PLPEROXIDASE"/>
</dbReference>
<dbReference type="OMA" id="RAHCASF"/>
<evidence type="ECO:0000256" key="17">
    <source>
        <dbReference type="PIRSR" id="PIRSR600823-4"/>
    </source>
</evidence>
<dbReference type="GO" id="GO:0009505">
    <property type="term" value="C:plant-type cell wall"/>
    <property type="evidence" value="ECO:0000318"/>
    <property type="project" value="GO_Central"/>
</dbReference>
<dbReference type="GO" id="GO:0005576">
    <property type="term" value="C:extracellular region"/>
    <property type="evidence" value="ECO:0007669"/>
    <property type="project" value="UniProtKB-SubCell"/>
</dbReference>
<dbReference type="PROSITE" id="PS00436">
    <property type="entry name" value="PEROXIDASE_2"/>
    <property type="match status" value="1"/>
</dbReference>
<evidence type="ECO:0000256" key="12">
    <source>
        <dbReference type="ARBA" id="ARBA00023283"/>
    </source>
</evidence>
<protein>
    <recommendedName>
        <fullName evidence="3 19">Peroxidase</fullName>
        <ecNumber evidence="3 19">1.11.1.7</ecNumber>
    </recommendedName>
</protein>
<feature type="disulfide bond" evidence="18">
    <location>
        <begin position="278"/>
        <end position="305"/>
    </location>
</feature>
<keyword evidence="12" id="KW-0873">Pyrrolidone carboxylic acid</keyword>
<feature type="binding site" evidence="16">
    <location>
        <position position="318"/>
    </location>
    <ligand>
        <name>Ca(2+)</name>
        <dbReference type="ChEBI" id="CHEBI:29108"/>
        <label>2</label>
    </ligand>
</feature>
<feature type="binding site" description="axial binding residue" evidence="16">
    <location>
        <position position="271"/>
    </location>
    <ligand>
        <name>heme b</name>
        <dbReference type="ChEBI" id="CHEBI:60344"/>
    </ligand>
    <ligandPart>
        <name>Fe</name>
        <dbReference type="ChEBI" id="CHEBI:18248"/>
    </ligandPart>
</feature>
<feature type="binding site" evidence="16">
    <location>
        <position position="146"/>
    </location>
    <ligand>
        <name>Ca(2+)</name>
        <dbReference type="ChEBI" id="CHEBI:29108"/>
        <label>1</label>
    </ligand>
</feature>
<comment type="cofactor">
    <cofactor evidence="16 19">
        <name>heme b</name>
        <dbReference type="ChEBI" id="CHEBI:60344"/>
    </cofactor>
    <text evidence="16 19">Binds 1 heme b (iron(II)-protoporphyrin IX) group per subunit.</text>
</comment>
<evidence type="ECO:0000256" key="5">
    <source>
        <dbReference type="ARBA" id="ARBA00022617"/>
    </source>
</evidence>
<keyword evidence="4 19" id="KW-0575">Peroxidase</keyword>
<reference evidence="22" key="1">
    <citation type="journal article" date="2012" name="Nature">
        <title>A physical, genetic and functional sequence assembly of the barley genome.</title>
        <authorList>
            <consortium name="The International Barley Genome Sequencing Consortium"/>
            <person name="Mayer K.F."/>
            <person name="Waugh R."/>
            <person name="Brown J.W."/>
            <person name="Schulman A."/>
            <person name="Langridge P."/>
            <person name="Platzer M."/>
            <person name="Fincher G.B."/>
            <person name="Muehlbauer G.J."/>
            <person name="Sato K."/>
            <person name="Close T.J."/>
            <person name="Wise R.P."/>
            <person name="Stein N."/>
        </authorList>
    </citation>
    <scope>NUCLEOTIDE SEQUENCE [LARGE SCALE GENOMIC DNA]</scope>
    <source>
        <strain evidence="22">cv. Morex</strain>
    </source>
</reference>
<dbReference type="FunFam" id="1.10.420.10:FF:000006">
    <property type="entry name" value="Peroxidase"/>
    <property type="match status" value="1"/>
</dbReference>
<dbReference type="InterPro" id="IPR000823">
    <property type="entry name" value="Peroxidase_pln"/>
</dbReference>
<feature type="disulfide bond" evidence="18">
    <location>
        <begin position="197"/>
        <end position="395"/>
    </location>
</feature>
<dbReference type="Pfam" id="PF00141">
    <property type="entry name" value="peroxidase"/>
    <property type="match status" value="1"/>
</dbReference>
<evidence type="ECO:0000256" key="19">
    <source>
        <dbReference type="RuleBase" id="RU362060"/>
    </source>
</evidence>
<dbReference type="CDD" id="cd00693">
    <property type="entry name" value="secretory_peroxidase"/>
    <property type="match status" value="1"/>
</dbReference>
<dbReference type="GO" id="GO:0006979">
    <property type="term" value="P:response to oxidative stress"/>
    <property type="evidence" value="ECO:0007669"/>
    <property type="project" value="UniProtKB-UniRule"/>
</dbReference>
<comment type="similarity">
    <text evidence="19">Belongs to the peroxidase family. Classical plant (class III) peroxidase subfamily.</text>
</comment>